<keyword evidence="4 10" id="KW-0646">Protease inhibitor</keyword>
<keyword evidence="5 10" id="KW-0789">Thiol protease inhibitor</keyword>
<dbReference type="PANTHER" id="PTHR11413">
    <property type="entry name" value="CYSTATIN FAMILY MEMBER"/>
    <property type="match status" value="1"/>
</dbReference>
<evidence type="ECO:0000259" key="11">
    <source>
        <dbReference type="SMART" id="SM00043"/>
    </source>
</evidence>
<dbReference type="FunFam" id="3.10.450.10:FF:000013">
    <property type="entry name" value="Cysteine proteinase inhibitor"/>
    <property type="match status" value="1"/>
</dbReference>
<dbReference type="InterPro" id="IPR000010">
    <property type="entry name" value="Cystatin_dom"/>
</dbReference>
<keyword evidence="8" id="KW-0611">Plant defense</keyword>
<dbReference type="GO" id="GO:0009409">
    <property type="term" value="P:response to cold"/>
    <property type="evidence" value="ECO:0007669"/>
    <property type="project" value="UniProtKB-ARBA"/>
</dbReference>
<keyword evidence="3" id="KW-0964">Secreted</keyword>
<dbReference type="Pfam" id="PF16845">
    <property type="entry name" value="SQAPI"/>
    <property type="match status" value="1"/>
</dbReference>
<name>A0A5B7AJ99_DAVIN</name>
<dbReference type="FunFam" id="3.10.450.10:FF:000011">
    <property type="entry name" value="Cysteine proteinase inhibitor"/>
    <property type="match status" value="1"/>
</dbReference>
<comment type="function">
    <text evidence="9">Specific inhibitor of cysteine proteinases. Probably involved in the regulation of endogenous processes and in defense against pests and pathogens.</text>
</comment>
<evidence type="ECO:0000256" key="3">
    <source>
        <dbReference type="ARBA" id="ARBA00022525"/>
    </source>
</evidence>
<dbReference type="PROSITE" id="PS00287">
    <property type="entry name" value="CYSTATIN"/>
    <property type="match status" value="1"/>
</dbReference>
<dbReference type="GO" id="GO:0004869">
    <property type="term" value="F:cysteine-type endopeptidase inhibitor activity"/>
    <property type="evidence" value="ECO:0007669"/>
    <property type="project" value="UniProtKB-KW"/>
</dbReference>
<dbReference type="Gene3D" id="3.10.450.10">
    <property type="match status" value="2"/>
</dbReference>
<dbReference type="GO" id="GO:0006972">
    <property type="term" value="P:hyperosmotic response"/>
    <property type="evidence" value="ECO:0007669"/>
    <property type="project" value="UniProtKB-ARBA"/>
</dbReference>
<evidence type="ECO:0000256" key="6">
    <source>
        <dbReference type="ARBA" id="ARBA00022729"/>
    </source>
</evidence>
<dbReference type="AlphaFoldDB" id="A0A5B7AJ99"/>
<dbReference type="InterPro" id="IPR046350">
    <property type="entry name" value="Cystatin_sf"/>
</dbReference>
<dbReference type="CDD" id="cd00042">
    <property type="entry name" value="CY"/>
    <property type="match status" value="1"/>
</dbReference>
<protein>
    <recommendedName>
        <fullName evidence="10">Cysteine proteinase inhibitor</fullName>
    </recommendedName>
</protein>
<reference evidence="12" key="1">
    <citation type="submission" date="2019-08" db="EMBL/GenBank/DDBJ databases">
        <title>Reference gene set and small RNA set construction with multiple tissues from Davidia involucrata Baill.</title>
        <authorList>
            <person name="Yang H."/>
            <person name="Zhou C."/>
            <person name="Li G."/>
            <person name="Wang J."/>
            <person name="Gao P."/>
            <person name="Wang M."/>
            <person name="Wang R."/>
            <person name="Zhao Y."/>
        </authorList>
    </citation>
    <scope>NUCLEOTIDE SEQUENCE</scope>
    <source>
        <tissue evidence="12">Mixed with DoveR01_LX</tissue>
    </source>
</reference>
<evidence type="ECO:0000256" key="8">
    <source>
        <dbReference type="ARBA" id="ARBA00022821"/>
    </source>
</evidence>
<evidence type="ECO:0000256" key="7">
    <source>
        <dbReference type="ARBA" id="ARBA00022737"/>
    </source>
</evidence>
<evidence type="ECO:0000256" key="5">
    <source>
        <dbReference type="ARBA" id="ARBA00022704"/>
    </source>
</evidence>
<evidence type="ECO:0000256" key="9">
    <source>
        <dbReference type="ARBA" id="ARBA00037320"/>
    </source>
</evidence>
<dbReference type="GO" id="GO:0009414">
    <property type="term" value="P:response to water deprivation"/>
    <property type="evidence" value="ECO:0007669"/>
    <property type="project" value="UniProtKB-ARBA"/>
</dbReference>
<evidence type="ECO:0000256" key="4">
    <source>
        <dbReference type="ARBA" id="ARBA00022690"/>
    </source>
</evidence>
<dbReference type="EMBL" id="GHES01026138">
    <property type="protein sequence ID" value="MPA56697.1"/>
    <property type="molecule type" value="Transcribed_RNA"/>
</dbReference>
<dbReference type="PANTHER" id="PTHR11413:SF103">
    <property type="entry name" value="CYSTEINE PROTEINASE INHIBITOR 12"/>
    <property type="match status" value="1"/>
</dbReference>
<gene>
    <name evidence="12" type="ORF">Din_026138</name>
</gene>
<evidence type="ECO:0000313" key="12">
    <source>
        <dbReference type="EMBL" id="MPA56697.1"/>
    </source>
</evidence>
<dbReference type="GO" id="GO:0006952">
    <property type="term" value="P:defense response"/>
    <property type="evidence" value="ECO:0007669"/>
    <property type="project" value="UniProtKB-KW"/>
</dbReference>
<feature type="domain" description="Cystatin" evidence="11">
    <location>
        <begin position="44"/>
        <end position="134"/>
    </location>
</feature>
<keyword evidence="7" id="KW-0677">Repeat</keyword>
<keyword evidence="6" id="KW-0732">Signal</keyword>
<comment type="similarity">
    <text evidence="2 10">Belongs to the cystatin family. Phytocystatin subfamily.</text>
</comment>
<evidence type="ECO:0000256" key="1">
    <source>
        <dbReference type="ARBA" id="ARBA00004613"/>
    </source>
</evidence>
<dbReference type="SMART" id="SM00043">
    <property type="entry name" value="CY"/>
    <property type="match status" value="1"/>
</dbReference>
<comment type="subcellular location">
    <subcellularLocation>
        <location evidence="1">Secreted</location>
    </subcellularLocation>
</comment>
<dbReference type="InterPro" id="IPR027214">
    <property type="entry name" value="Cystatin"/>
</dbReference>
<accession>A0A5B7AJ99</accession>
<sequence length="242" mass="27099">MPRIKLSSIWAAVAGDRKSKRYRYNTISIHLSALFCNEDSTPMATLGGVHDSQSSQNSVEIDSLAHFAVDEHNKKENALLEFARVVKAHEQVVAGTLHHLTIEAIDAGKKKLYEAKVWVKPWMNFKELQEFKHAGDAPSFTSSDLGVKKDGHGPGFQAVPVHDPVVQDAANHAVKTIQQRSNSLFPYELQEIIHAKAEVVEESAKFDMLLKVKRGGKEEKFKVEVHKNEGTFHLNQMEPDHS</sequence>
<evidence type="ECO:0000256" key="2">
    <source>
        <dbReference type="ARBA" id="ARBA00007233"/>
    </source>
</evidence>
<organism evidence="12">
    <name type="scientific">Davidia involucrata</name>
    <name type="common">Dove tree</name>
    <dbReference type="NCBI Taxonomy" id="16924"/>
    <lineage>
        <taxon>Eukaryota</taxon>
        <taxon>Viridiplantae</taxon>
        <taxon>Streptophyta</taxon>
        <taxon>Embryophyta</taxon>
        <taxon>Tracheophyta</taxon>
        <taxon>Spermatophyta</taxon>
        <taxon>Magnoliopsida</taxon>
        <taxon>eudicotyledons</taxon>
        <taxon>Gunneridae</taxon>
        <taxon>Pentapetalae</taxon>
        <taxon>asterids</taxon>
        <taxon>Cornales</taxon>
        <taxon>Nyssaceae</taxon>
        <taxon>Davidia</taxon>
    </lineage>
</organism>
<evidence type="ECO:0000256" key="10">
    <source>
        <dbReference type="RuleBase" id="RU362130"/>
    </source>
</evidence>
<proteinExistence type="inferred from homology"/>
<dbReference type="InterPro" id="IPR018073">
    <property type="entry name" value="Prot_inh_cystat_CS"/>
</dbReference>
<dbReference type="GO" id="GO:0005576">
    <property type="term" value="C:extracellular region"/>
    <property type="evidence" value="ECO:0007669"/>
    <property type="project" value="UniProtKB-SubCell"/>
</dbReference>
<dbReference type="SUPFAM" id="SSF54403">
    <property type="entry name" value="Cystatin/monellin"/>
    <property type="match status" value="2"/>
</dbReference>